<keyword evidence="3 9" id="KW-0813">Transport</keyword>
<accession>A0A6H1UEC1</accession>
<feature type="transmembrane region" description="Helical" evidence="9">
    <location>
        <begin position="316"/>
        <end position="335"/>
    </location>
</feature>
<dbReference type="InterPro" id="IPR004685">
    <property type="entry name" value="Brnchd-chn_aa_trnsp_Livcs"/>
</dbReference>
<feature type="transmembrane region" description="Helical" evidence="9">
    <location>
        <begin position="195"/>
        <end position="214"/>
    </location>
</feature>
<feature type="transmembrane region" description="Helical" evidence="9">
    <location>
        <begin position="411"/>
        <end position="428"/>
    </location>
</feature>
<dbReference type="KEGG" id="fes:HER31_11510"/>
<keyword evidence="5 9" id="KW-0812">Transmembrane</keyword>
<sequence>MSKRLTPTDTLSLGFMTFAFFLGAGNIIFPPLAGMMAGENMVPAMLGFLVTAVGLPLIGLIAVAKVGGGISTMTKLLPSWVGIAIAMAIYIVIGPAFATPRTGLVAYEIGVVPFLSEATDITQLLFTLVFFSVALLLALNPGKLMDIVGKILTPALIVLLLVLAASVVINPQDAIGAATGPWIEDAFSNGFLEGYMTMDALGALMFGTLIVDVLRRKGIEDKKAQARYLSIAALIAATGLTVVYVSLFFLGATSSVLGAGADNGGAILTAYVVQVFGQPGLVMLALVVGLACLTTAVGLISACSEFFNEVMPKLSYGQWATIMAVLCATVANVGLAQLISISIPVLFLIYPMAMALIFYAYARDNISQQKTVLTVLIATTAFVGLLSALNVAGFATPFVELFNFLPLFDKHLAWVPLTAVILIAGGFYKRGQAQLAEAK</sequence>
<proteinExistence type="inferred from homology"/>
<feature type="transmembrane region" description="Helical" evidence="9">
    <location>
        <begin position="226"/>
        <end position="250"/>
    </location>
</feature>
<dbReference type="Pfam" id="PF05525">
    <property type="entry name" value="Branch_AA_trans"/>
    <property type="match status" value="1"/>
</dbReference>
<feature type="transmembrane region" description="Helical" evidence="9">
    <location>
        <begin position="151"/>
        <end position="169"/>
    </location>
</feature>
<organism evidence="10 11">
    <name type="scientific">Ferrimonas lipolytica</name>
    <dbReference type="NCBI Taxonomy" id="2724191"/>
    <lineage>
        <taxon>Bacteria</taxon>
        <taxon>Pseudomonadati</taxon>
        <taxon>Pseudomonadota</taxon>
        <taxon>Gammaproteobacteria</taxon>
        <taxon>Alteromonadales</taxon>
        <taxon>Ferrimonadaceae</taxon>
        <taxon>Ferrimonas</taxon>
    </lineage>
</organism>
<protein>
    <recommendedName>
        <fullName evidence="9">Branched-chain amino acid transport system carrier protein</fullName>
    </recommendedName>
</protein>
<feature type="transmembrane region" description="Helical" evidence="9">
    <location>
        <begin position="281"/>
        <end position="304"/>
    </location>
</feature>
<name>A0A6H1UEC1_9GAMM</name>
<evidence type="ECO:0000256" key="6">
    <source>
        <dbReference type="ARBA" id="ARBA00022970"/>
    </source>
</evidence>
<dbReference type="GO" id="GO:0005304">
    <property type="term" value="F:L-valine transmembrane transporter activity"/>
    <property type="evidence" value="ECO:0007669"/>
    <property type="project" value="TreeGrafter"/>
</dbReference>
<dbReference type="Proteomes" id="UP000501602">
    <property type="component" value="Chromosome"/>
</dbReference>
<evidence type="ECO:0000256" key="7">
    <source>
        <dbReference type="ARBA" id="ARBA00022989"/>
    </source>
</evidence>
<keyword evidence="4" id="KW-1003">Cell membrane</keyword>
<dbReference type="RefSeq" id="WP_168660717.1">
    <property type="nucleotide sequence ID" value="NZ_CP051180.1"/>
</dbReference>
<keyword evidence="7 9" id="KW-1133">Transmembrane helix</keyword>
<dbReference type="GO" id="GO:0005886">
    <property type="term" value="C:plasma membrane"/>
    <property type="evidence" value="ECO:0007669"/>
    <property type="project" value="UniProtKB-SubCell"/>
</dbReference>
<feature type="transmembrane region" description="Helical" evidence="9">
    <location>
        <begin position="373"/>
        <end position="399"/>
    </location>
</feature>
<dbReference type="GO" id="GO:0015190">
    <property type="term" value="F:L-leucine transmembrane transporter activity"/>
    <property type="evidence" value="ECO:0007669"/>
    <property type="project" value="TreeGrafter"/>
</dbReference>
<comment type="similarity">
    <text evidence="2 9">Belongs to the branched chain amino acid transporter family.</text>
</comment>
<dbReference type="PANTHER" id="PTHR30588">
    <property type="entry name" value="BRANCHED-CHAIN AMINO ACID TRANSPORT SYSTEM 2 CARRIER PROTEIN"/>
    <property type="match status" value="1"/>
</dbReference>
<gene>
    <name evidence="10" type="primary">brnQ</name>
    <name evidence="10" type="ORF">HER31_11510</name>
</gene>
<comment type="subcellular location">
    <subcellularLocation>
        <location evidence="9">Cell inner membrane</location>
        <topology evidence="9">Multi-pass membrane protein</topology>
    </subcellularLocation>
    <subcellularLocation>
        <location evidence="1">Cell membrane</location>
        <topology evidence="1">Multi-pass membrane protein</topology>
    </subcellularLocation>
</comment>
<evidence type="ECO:0000256" key="5">
    <source>
        <dbReference type="ARBA" id="ARBA00022692"/>
    </source>
</evidence>
<feature type="transmembrane region" description="Helical" evidence="9">
    <location>
        <begin position="41"/>
        <end position="64"/>
    </location>
</feature>
<evidence type="ECO:0000256" key="4">
    <source>
        <dbReference type="ARBA" id="ARBA00022475"/>
    </source>
</evidence>
<keyword evidence="11" id="KW-1185">Reference proteome</keyword>
<evidence type="ECO:0000313" key="10">
    <source>
        <dbReference type="EMBL" id="QIZ77457.1"/>
    </source>
</evidence>
<dbReference type="NCBIfam" id="TIGR00796">
    <property type="entry name" value="livcs"/>
    <property type="match status" value="1"/>
</dbReference>
<dbReference type="GO" id="GO:0015820">
    <property type="term" value="P:L-leucine transport"/>
    <property type="evidence" value="ECO:0007669"/>
    <property type="project" value="TreeGrafter"/>
</dbReference>
<keyword evidence="6 9" id="KW-0029">Amino-acid transport</keyword>
<reference evidence="10 11" key="1">
    <citation type="submission" date="2020-04" db="EMBL/GenBank/DDBJ databases">
        <title>Ferrimonas sp. S7 isolated from sea water.</title>
        <authorList>
            <person name="Bae S.S."/>
            <person name="Baek K."/>
        </authorList>
    </citation>
    <scope>NUCLEOTIDE SEQUENCE [LARGE SCALE GENOMIC DNA]</scope>
    <source>
        <strain evidence="10 11">S7</strain>
    </source>
</reference>
<keyword evidence="8 9" id="KW-0472">Membrane</keyword>
<dbReference type="PANTHER" id="PTHR30588:SF0">
    <property type="entry name" value="BRANCHED-CHAIN AMINO ACID PERMEASE BRNQ"/>
    <property type="match status" value="1"/>
</dbReference>
<evidence type="ECO:0000256" key="8">
    <source>
        <dbReference type="ARBA" id="ARBA00023136"/>
    </source>
</evidence>
<feature type="transmembrane region" description="Helical" evidence="9">
    <location>
        <begin position="76"/>
        <end position="98"/>
    </location>
</feature>
<dbReference type="GO" id="GO:0015818">
    <property type="term" value="P:isoleucine transport"/>
    <property type="evidence" value="ECO:0007669"/>
    <property type="project" value="TreeGrafter"/>
</dbReference>
<comment type="function">
    <text evidence="9">Component of the transport system for branched-chain amino acids.</text>
</comment>
<dbReference type="AlphaFoldDB" id="A0A6H1UEC1"/>
<evidence type="ECO:0000256" key="9">
    <source>
        <dbReference type="RuleBase" id="RU362122"/>
    </source>
</evidence>
<feature type="transmembrane region" description="Helical" evidence="9">
    <location>
        <begin position="121"/>
        <end position="139"/>
    </location>
</feature>
<evidence type="ECO:0000313" key="11">
    <source>
        <dbReference type="Proteomes" id="UP000501602"/>
    </source>
</evidence>
<evidence type="ECO:0000256" key="2">
    <source>
        <dbReference type="ARBA" id="ARBA00008540"/>
    </source>
</evidence>
<feature type="transmembrane region" description="Helical" evidence="9">
    <location>
        <begin position="341"/>
        <end position="361"/>
    </location>
</feature>
<feature type="transmembrane region" description="Helical" evidence="9">
    <location>
        <begin position="12"/>
        <end position="29"/>
    </location>
</feature>
<evidence type="ECO:0000256" key="1">
    <source>
        <dbReference type="ARBA" id="ARBA00004651"/>
    </source>
</evidence>
<evidence type="ECO:0000256" key="3">
    <source>
        <dbReference type="ARBA" id="ARBA00022448"/>
    </source>
</evidence>
<dbReference type="GO" id="GO:0015188">
    <property type="term" value="F:L-isoleucine transmembrane transporter activity"/>
    <property type="evidence" value="ECO:0007669"/>
    <property type="project" value="TreeGrafter"/>
</dbReference>
<dbReference type="EMBL" id="CP051180">
    <property type="protein sequence ID" value="QIZ77457.1"/>
    <property type="molecule type" value="Genomic_DNA"/>
</dbReference>